<evidence type="ECO:0000313" key="18">
    <source>
        <dbReference type="Proteomes" id="UP000486351"/>
    </source>
</evidence>
<dbReference type="Proteomes" id="UP000486351">
    <property type="component" value="Unassembled WGS sequence"/>
</dbReference>
<dbReference type="EMBL" id="QXGF01000054">
    <property type="protein sequence ID" value="KAE8948281.1"/>
    <property type="molecule type" value="Genomic_DNA"/>
</dbReference>
<dbReference type="EMBL" id="QXFY01000124">
    <property type="protein sequence ID" value="KAE9355881.1"/>
    <property type="molecule type" value="Genomic_DNA"/>
</dbReference>
<evidence type="ECO:0000313" key="4">
    <source>
        <dbReference type="EMBL" id="KAE9150961.1"/>
    </source>
</evidence>
<dbReference type="EMBL" id="QXFW01000194">
    <property type="protein sequence ID" value="KAE9021098.1"/>
    <property type="molecule type" value="Genomic_DNA"/>
</dbReference>
<dbReference type="EMBL" id="QXFZ01000080">
    <property type="protein sequence ID" value="KAE9134609.1"/>
    <property type="molecule type" value="Genomic_DNA"/>
</dbReference>
<evidence type="ECO:0000313" key="5">
    <source>
        <dbReference type="EMBL" id="KAE9231980.1"/>
    </source>
</evidence>
<dbReference type="EMBL" id="QXGE01000071">
    <property type="protein sequence ID" value="KAE9326255.1"/>
    <property type="molecule type" value="Genomic_DNA"/>
</dbReference>
<name>A0A6A3TD56_9STRA</name>
<evidence type="ECO:0000313" key="15">
    <source>
        <dbReference type="Proteomes" id="UP000441208"/>
    </source>
</evidence>
<sequence length="120" mass="12743">MAPADPLRTTRGTSHATAAAAAVRDGAFAVVFGDRFAFVGHPPQTAFASSRPLVARPELCARVPSAHTLLGWEPRPGPGPLGQWRLQAQRIASYSHAHHSGVFRPAAADLSTIQPRGIYL</sequence>
<evidence type="ECO:0000313" key="17">
    <source>
        <dbReference type="Proteomes" id="UP000476176"/>
    </source>
</evidence>
<evidence type="ECO:0000313" key="9">
    <source>
        <dbReference type="EMBL" id="KAE9355881.1"/>
    </source>
</evidence>
<dbReference type="EMBL" id="QXGA01000167">
    <property type="protein sequence ID" value="KAE9150961.1"/>
    <property type="molecule type" value="Genomic_DNA"/>
</dbReference>
<protein>
    <submittedName>
        <fullName evidence="3">Uncharacterized protein</fullName>
    </submittedName>
</protein>
<comment type="caution">
    <text evidence="3">The sequence shown here is derived from an EMBL/GenBank/DDBJ whole genome shotgun (WGS) entry which is preliminary data.</text>
</comment>
<evidence type="ECO:0000313" key="11">
    <source>
        <dbReference type="Proteomes" id="UP000433483"/>
    </source>
</evidence>
<evidence type="ECO:0000313" key="6">
    <source>
        <dbReference type="EMBL" id="KAE9245774.1"/>
    </source>
</evidence>
<organism evidence="3 15">
    <name type="scientific">Phytophthora fragariae</name>
    <dbReference type="NCBI Taxonomy" id="53985"/>
    <lineage>
        <taxon>Eukaryota</taxon>
        <taxon>Sar</taxon>
        <taxon>Stramenopiles</taxon>
        <taxon>Oomycota</taxon>
        <taxon>Peronosporomycetes</taxon>
        <taxon>Peronosporales</taxon>
        <taxon>Peronosporaceae</taxon>
        <taxon>Phytophthora</taxon>
    </lineage>
</organism>
<dbReference type="Proteomes" id="UP000440732">
    <property type="component" value="Unassembled WGS sequence"/>
</dbReference>
<dbReference type="Proteomes" id="UP000441208">
    <property type="component" value="Unassembled WGS sequence"/>
</dbReference>
<dbReference type="Proteomes" id="UP000429523">
    <property type="component" value="Unassembled WGS sequence"/>
</dbReference>
<evidence type="ECO:0000313" key="13">
    <source>
        <dbReference type="Proteomes" id="UP000440367"/>
    </source>
</evidence>
<dbReference type="EMBL" id="QXGB01000081">
    <property type="protein sequence ID" value="KAE9231980.1"/>
    <property type="molecule type" value="Genomic_DNA"/>
</dbReference>
<accession>A0A6A3TD56</accession>
<dbReference type="Proteomes" id="UP000476176">
    <property type="component" value="Unassembled WGS sequence"/>
</dbReference>
<evidence type="ECO:0000313" key="7">
    <source>
        <dbReference type="EMBL" id="KAE9248100.1"/>
    </source>
</evidence>
<dbReference type="Proteomes" id="UP000433483">
    <property type="component" value="Unassembled WGS sequence"/>
</dbReference>
<evidence type="ECO:0000313" key="2">
    <source>
        <dbReference type="EMBL" id="KAE9021098.1"/>
    </source>
</evidence>
<dbReference type="Proteomes" id="UP000437068">
    <property type="component" value="Unassembled WGS sequence"/>
</dbReference>
<evidence type="ECO:0000313" key="14">
    <source>
        <dbReference type="Proteomes" id="UP000440732"/>
    </source>
</evidence>
<dbReference type="AlphaFoldDB" id="A0A6A3TD56"/>
<evidence type="ECO:0000313" key="16">
    <source>
        <dbReference type="Proteomes" id="UP000460718"/>
    </source>
</evidence>
<evidence type="ECO:0000313" key="10">
    <source>
        <dbReference type="Proteomes" id="UP000429523"/>
    </source>
</evidence>
<dbReference type="EMBL" id="QXGC01000185">
    <property type="protein sequence ID" value="KAE9245774.1"/>
    <property type="molecule type" value="Genomic_DNA"/>
</dbReference>
<evidence type="ECO:0000313" key="1">
    <source>
        <dbReference type="EMBL" id="KAE8948281.1"/>
    </source>
</evidence>
<reference evidence="10 11" key="1">
    <citation type="submission" date="2018-08" db="EMBL/GenBank/DDBJ databases">
        <title>Genomic investigation of the strawberry pathogen Phytophthora fragariae indicates pathogenicity is determined by transcriptional variation in three key races.</title>
        <authorList>
            <person name="Adams T.M."/>
            <person name="Armitage A.D."/>
            <person name="Sobczyk M.K."/>
            <person name="Bates H.J."/>
            <person name="Dunwell J.M."/>
            <person name="Nellist C.F."/>
            <person name="Harrison R.J."/>
        </authorList>
    </citation>
    <scope>NUCLEOTIDE SEQUENCE [LARGE SCALE GENOMIC DNA]</scope>
    <source>
        <strain evidence="8 12">A4</strain>
        <strain evidence="7 13">BC-1</strain>
        <strain evidence="6 17">BC-23</strain>
        <strain evidence="5 11">NOV-27</strain>
        <strain evidence="4 14">NOV-5</strain>
        <strain evidence="3 15">NOV-71</strain>
        <strain evidence="9 18">NOV-77</strain>
        <strain evidence="1 10">NOV-9</strain>
        <strain evidence="2 16">SCRP245</strain>
    </source>
</reference>
<dbReference type="EMBL" id="QXGD01000201">
    <property type="protein sequence ID" value="KAE9248100.1"/>
    <property type="molecule type" value="Genomic_DNA"/>
</dbReference>
<evidence type="ECO:0000313" key="8">
    <source>
        <dbReference type="EMBL" id="KAE9326255.1"/>
    </source>
</evidence>
<evidence type="ECO:0000313" key="12">
    <source>
        <dbReference type="Proteomes" id="UP000437068"/>
    </source>
</evidence>
<proteinExistence type="predicted"/>
<evidence type="ECO:0000313" key="3">
    <source>
        <dbReference type="EMBL" id="KAE9134609.1"/>
    </source>
</evidence>
<dbReference type="Proteomes" id="UP000440367">
    <property type="component" value="Unassembled WGS sequence"/>
</dbReference>
<dbReference type="Proteomes" id="UP000460718">
    <property type="component" value="Unassembled WGS sequence"/>
</dbReference>
<keyword evidence="11" id="KW-1185">Reference proteome</keyword>
<gene>
    <name evidence="8" type="ORF">PF001_g2520</name>
    <name evidence="7" type="ORF">PF002_g5941</name>
    <name evidence="6" type="ORF">PF004_g5089</name>
    <name evidence="5" type="ORF">PF005_g2890</name>
    <name evidence="4" type="ORF">PF006_g4699</name>
    <name evidence="3" type="ORF">PF007_g2869</name>
    <name evidence="9" type="ORF">PF008_g3868</name>
    <name evidence="1" type="ORF">PF009_g2136</name>
    <name evidence="2" type="ORF">PF011_g5104</name>
</gene>